<dbReference type="Pfam" id="PF08387">
    <property type="entry name" value="FBD"/>
    <property type="match status" value="1"/>
</dbReference>
<dbReference type="InterPro" id="IPR032675">
    <property type="entry name" value="LRR_dom_sf"/>
</dbReference>
<dbReference type="InterPro" id="IPR050232">
    <property type="entry name" value="FBL13/AtMIF1-like"/>
</dbReference>
<sequence>MVLINLSSLVDAYVDVSNGWSSLKQFTVPHAIKILRGICNVKSLVLSDDTLEFLSYTENLSSLFPTFHNLTHIRVLRRLYGFNYKALLDILEKSPNLEVINIYQELNPDSCLEGDEWTFSSVPHCFKSSLKSFIISDFDGCATDMQFLNFLLKNATILREITIFCEQSLAADSKKQAEISNQLQIARRGLANCVINIQ</sequence>
<gene>
    <name evidence="2" type="ORF">G2W53_021038</name>
</gene>
<dbReference type="InterPro" id="IPR006566">
    <property type="entry name" value="FBD"/>
</dbReference>
<proteinExistence type="predicted"/>
<feature type="domain" description="FBD" evidence="1">
    <location>
        <begin position="124"/>
        <end position="198"/>
    </location>
</feature>
<comment type="caution">
    <text evidence="2">The sequence shown here is derived from an EMBL/GenBank/DDBJ whole genome shotgun (WGS) entry which is preliminary data.</text>
</comment>
<keyword evidence="3" id="KW-1185">Reference proteome</keyword>
<name>A0A834TKP2_9FABA</name>
<dbReference type="AlphaFoldDB" id="A0A834TKP2"/>
<dbReference type="SUPFAM" id="SSF52047">
    <property type="entry name" value="RNI-like"/>
    <property type="match status" value="1"/>
</dbReference>
<accession>A0A834TKP2</accession>
<dbReference type="SMART" id="SM00579">
    <property type="entry name" value="FBD"/>
    <property type="match status" value="1"/>
</dbReference>
<dbReference type="PANTHER" id="PTHR31900:SF32">
    <property type="entry name" value="F-BOX_RNI_FBD-LIKE DOMAIN PROTEIN"/>
    <property type="match status" value="1"/>
</dbReference>
<reference evidence="2" key="1">
    <citation type="submission" date="2020-09" db="EMBL/GenBank/DDBJ databases">
        <title>Genome-Enabled Discovery of Anthraquinone Biosynthesis in Senna tora.</title>
        <authorList>
            <person name="Kang S.-H."/>
            <person name="Pandey R.P."/>
            <person name="Lee C.-M."/>
            <person name="Sim J.-S."/>
            <person name="Jeong J.-T."/>
            <person name="Choi B.-S."/>
            <person name="Jung M."/>
            <person name="Ginzburg D."/>
            <person name="Zhao K."/>
            <person name="Won S.Y."/>
            <person name="Oh T.-J."/>
            <person name="Yu Y."/>
            <person name="Kim N.-H."/>
            <person name="Lee O.R."/>
            <person name="Lee T.-H."/>
            <person name="Bashyal P."/>
            <person name="Kim T.-S."/>
            <person name="Lee W.-H."/>
            <person name="Kawkins C."/>
            <person name="Kim C.-K."/>
            <person name="Kim J.S."/>
            <person name="Ahn B.O."/>
            <person name="Rhee S.Y."/>
            <person name="Sohng J.K."/>
        </authorList>
    </citation>
    <scope>NUCLEOTIDE SEQUENCE</scope>
    <source>
        <tissue evidence="2">Leaf</tissue>
    </source>
</reference>
<protein>
    <submittedName>
        <fullName evidence="2">F-box/RNI/FBD-like domain protein</fullName>
    </submittedName>
</protein>
<dbReference type="OrthoDB" id="1421621at2759"/>
<organism evidence="2 3">
    <name type="scientific">Senna tora</name>
    <dbReference type="NCBI Taxonomy" id="362788"/>
    <lineage>
        <taxon>Eukaryota</taxon>
        <taxon>Viridiplantae</taxon>
        <taxon>Streptophyta</taxon>
        <taxon>Embryophyta</taxon>
        <taxon>Tracheophyta</taxon>
        <taxon>Spermatophyta</taxon>
        <taxon>Magnoliopsida</taxon>
        <taxon>eudicotyledons</taxon>
        <taxon>Gunneridae</taxon>
        <taxon>Pentapetalae</taxon>
        <taxon>rosids</taxon>
        <taxon>fabids</taxon>
        <taxon>Fabales</taxon>
        <taxon>Fabaceae</taxon>
        <taxon>Caesalpinioideae</taxon>
        <taxon>Cassia clade</taxon>
        <taxon>Senna</taxon>
    </lineage>
</organism>
<dbReference type="Gene3D" id="3.80.10.10">
    <property type="entry name" value="Ribonuclease Inhibitor"/>
    <property type="match status" value="1"/>
</dbReference>
<dbReference type="Proteomes" id="UP000634136">
    <property type="component" value="Unassembled WGS sequence"/>
</dbReference>
<dbReference type="EMBL" id="JAAIUW010000007">
    <property type="protein sequence ID" value="KAF7822894.1"/>
    <property type="molecule type" value="Genomic_DNA"/>
</dbReference>
<evidence type="ECO:0000313" key="2">
    <source>
        <dbReference type="EMBL" id="KAF7822894.1"/>
    </source>
</evidence>
<evidence type="ECO:0000259" key="1">
    <source>
        <dbReference type="SMART" id="SM00579"/>
    </source>
</evidence>
<dbReference type="PANTHER" id="PTHR31900">
    <property type="entry name" value="F-BOX/RNI SUPERFAMILY PROTEIN-RELATED"/>
    <property type="match status" value="1"/>
</dbReference>
<evidence type="ECO:0000313" key="3">
    <source>
        <dbReference type="Proteomes" id="UP000634136"/>
    </source>
</evidence>